<comment type="caution">
    <text evidence="1">The sequence shown here is derived from an EMBL/GenBank/DDBJ whole genome shotgun (WGS) entry which is preliminary data.</text>
</comment>
<dbReference type="Proteomes" id="UP001437256">
    <property type="component" value="Unassembled WGS sequence"/>
</dbReference>
<dbReference type="Pfam" id="PF18758">
    <property type="entry name" value="KDZ"/>
    <property type="match status" value="1"/>
</dbReference>
<evidence type="ECO:0000313" key="1">
    <source>
        <dbReference type="EMBL" id="KAL0057491.1"/>
    </source>
</evidence>
<sequence>MALNPGTMYAFSMLREYNIQSLQAQFPTYDWVFGLQRLTDNTHMHTVNDPYNAFMLTAQVWCYIHDRLRYREFFSLIPRTLPHLPPETLITRCPACPDPDMNMVNGWWETPEYLRHLNMMYTMLDGNCKTHRFHKRGNKGDHLIYQVNSYYDNNYKYSKYLLKVKKKKLAEPVPDCDSVKVIAQLTDLATHGMAVTGMVNHQCSHVFIMGVIDIYGAENQANVDAAFSRGYWLYSYNDKKISASTSHCEEVPHKQTYNTECTYAMNQAIHFNTFQYLRRHHKFVTCLEHRIPIVHLTGHKMLLCKILFALFYHWCNGHFTKEAAEQAWPLMNRVATYSCQAGPGHRKISISPTSMTTTGRN</sequence>
<gene>
    <name evidence="1" type="ORF">AAF712_015868</name>
</gene>
<keyword evidence="2" id="KW-1185">Reference proteome</keyword>
<protein>
    <recommendedName>
        <fullName evidence="3">CxC2-like cysteine cluster KDZ transposase-associated domain-containing protein</fullName>
    </recommendedName>
</protein>
<organism evidence="1 2">
    <name type="scientific">Marasmius tenuissimus</name>
    <dbReference type="NCBI Taxonomy" id="585030"/>
    <lineage>
        <taxon>Eukaryota</taxon>
        <taxon>Fungi</taxon>
        <taxon>Dikarya</taxon>
        <taxon>Basidiomycota</taxon>
        <taxon>Agaricomycotina</taxon>
        <taxon>Agaricomycetes</taxon>
        <taxon>Agaricomycetidae</taxon>
        <taxon>Agaricales</taxon>
        <taxon>Marasmiineae</taxon>
        <taxon>Marasmiaceae</taxon>
        <taxon>Marasmius</taxon>
    </lineage>
</organism>
<proteinExistence type="predicted"/>
<evidence type="ECO:0000313" key="2">
    <source>
        <dbReference type="Proteomes" id="UP001437256"/>
    </source>
</evidence>
<name>A0ABR2Z7D2_9AGAR</name>
<dbReference type="InterPro" id="IPR040521">
    <property type="entry name" value="KDZ"/>
</dbReference>
<accession>A0ABR2Z7D2</accession>
<dbReference type="EMBL" id="JBBXMP010000516">
    <property type="protein sequence ID" value="KAL0057491.1"/>
    <property type="molecule type" value="Genomic_DNA"/>
</dbReference>
<evidence type="ECO:0008006" key="3">
    <source>
        <dbReference type="Google" id="ProtNLM"/>
    </source>
</evidence>
<reference evidence="1 2" key="1">
    <citation type="submission" date="2024-05" db="EMBL/GenBank/DDBJ databases">
        <title>A draft genome resource for the thread blight pathogen Marasmius tenuissimus strain MS-2.</title>
        <authorList>
            <person name="Yulfo-Soto G.E."/>
            <person name="Baruah I.K."/>
            <person name="Amoako-Attah I."/>
            <person name="Bukari Y."/>
            <person name="Meinhardt L.W."/>
            <person name="Bailey B.A."/>
            <person name="Cohen S.P."/>
        </authorList>
    </citation>
    <scope>NUCLEOTIDE SEQUENCE [LARGE SCALE GENOMIC DNA]</scope>
    <source>
        <strain evidence="1 2">MS-2</strain>
    </source>
</reference>